<dbReference type="AlphaFoldDB" id="A0ABD1LIU2"/>
<keyword evidence="2" id="KW-1185">Reference proteome</keyword>
<gene>
    <name evidence="1" type="ORF">Fmac_027780</name>
</gene>
<dbReference type="Proteomes" id="UP001603857">
    <property type="component" value="Unassembled WGS sequence"/>
</dbReference>
<dbReference type="EMBL" id="JBGMDY010000009">
    <property type="protein sequence ID" value="KAL2323401.1"/>
    <property type="molecule type" value="Genomic_DNA"/>
</dbReference>
<protein>
    <submittedName>
        <fullName evidence="1">Uncharacterized protein</fullName>
    </submittedName>
</protein>
<proteinExistence type="predicted"/>
<name>A0ABD1LIU2_9FABA</name>
<organism evidence="1 2">
    <name type="scientific">Flemingia macrophylla</name>
    <dbReference type="NCBI Taxonomy" id="520843"/>
    <lineage>
        <taxon>Eukaryota</taxon>
        <taxon>Viridiplantae</taxon>
        <taxon>Streptophyta</taxon>
        <taxon>Embryophyta</taxon>
        <taxon>Tracheophyta</taxon>
        <taxon>Spermatophyta</taxon>
        <taxon>Magnoliopsida</taxon>
        <taxon>eudicotyledons</taxon>
        <taxon>Gunneridae</taxon>
        <taxon>Pentapetalae</taxon>
        <taxon>rosids</taxon>
        <taxon>fabids</taxon>
        <taxon>Fabales</taxon>
        <taxon>Fabaceae</taxon>
        <taxon>Papilionoideae</taxon>
        <taxon>50 kb inversion clade</taxon>
        <taxon>NPAAA clade</taxon>
        <taxon>indigoferoid/millettioid clade</taxon>
        <taxon>Phaseoleae</taxon>
        <taxon>Flemingia</taxon>
    </lineage>
</organism>
<comment type="caution">
    <text evidence="1">The sequence shown here is derived from an EMBL/GenBank/DDBJ whole genome shotgun (WGS) entry which is preliminary data.</text>
</comment>
<reference evidence="1 2" key="1">
    <citation type="submission" date="2024-08" db="EMBL/GenBank/DDBJ databases">
        <title>Insights into the chromosomal genome structure of Flemingia macrophylla.</title>
        <authorList>
            <person name="Ding Y."/>
            <person name="Zhao Y."/>
            <person name="Bi W."/>
            <person name="Wu M."/>
            <person name="Zhao G."/>
            <person name="Gong Y."/>
            <person name="Li W."/>
            <person name="Zhang P."/>
        </authorList>
    </citation>
    <scope>NUCLEOTIDE SEQUENCE [LARGE SCALE GENOMIC DNA]</scope>
    <source>
        <strain evidence="1">DYQJB</strain>
        <tissue evidence="1">Leaf</tissue>
    </source>
</reference>
<accession>A0ABD1LIU2</accession>
<evidence type="ECO:0000313" key="1">
    <source>
        <dbReference type="EMBL" id="KAL2323401.1"/>
    </source>
</evidence>
<evidence type="ECO:0000313" key="2">
    <source>
        <dbReference type="Proteomes" id="UP001603857"/>
    </source>
</evidence>
<sequence length="74" mass="8459">MSNKCIIPIINLCNPSSYFLPLFCGEINEVQILDNSFIPSPVFTSPPINESELEMDHNRKTEHMQCKKRSYAAL</sequence>